<name>A0A379MSH0_9BACT</name>
<dbReference type="InterPro" id="IPR039910">
    <property type="entry name" value="D15-like"/>
</dbReference>
<evidence type="ECO:0000256" key="3">
    <source>
        <dbReference type="ARBA" id="ARBA00022692"/>
    </source>
</evidence>
<dbReference type="OrthoDB" id="9802086at2"/>
<evidence type="ECO:0000256" key="5">
    <source>
        <dbReference type="ARBA" id="ARBA00022737"/>
    </source>
</evidence>
<dbReference type="Gene3D" id="2.40.160.50">
    <property type="entry name" value="membrane protein fhac: a member of the omp85/tpsb transporter family"/>
    <property type="match status" value="1"/>
</dbReference>
<sequence>MRIARRLIFATLITLIWAAFPARAQQIAIPDSISRAMATVMPIYDSLLGGSVEKELNVLPRVDYNDTPKPYIVGKVRVHGAVAVDPQMVIDNLGISAGDTILVPGDAITIATRGLLDRRFFANLKVATSFRADTIDLDLYLRERIQVRGWDFIGIKGSEKKELQEKLRLRQNGELSDYLLSTCMDLIRKYYDDKAFRNAKISYTVTPDTLIKTAVVVHFNIEKGDKVRIGEIKFEGNENLSSKKLARSMKKTHKVGINFLRSSKFKEKDFEEDLENVRNYARSQGYRDAVIVADSTYAIPDKPKRMGVYIKLQEGDKYHYRNITWLGNTIYPTSILEQTIGLKPGDVYDSETMNSRLNGQDPTDMSIANTYKDQGYLAFMADPVETVVPGDSVDVEIRIIEGSQFRIKNVTFDGNTRTNDHVIRRELSTMPGELYSQALLMRTYQRLASMGQFDAQTLLPNVNPNIQQELVDINYSLKEVPNDQLELSGGWGAGMFIASVGINFTNISLRNFFNKKAWRPYPAGDNQTIGLKVQTNGSYYRALSVSFTEPWLGGRKPTSLSVSFYTSRETNAYYVGQKATAHFGTIGGSIGIGKRLNWPDPYFTLSVGLTMQSYRLHNWSYFLVSNGTCNTLALNLGISRNSVDDIMQYPTSGSKFDLSVALTPPWSAFDGKDYSQPMTDRERYHWIEYHKWKFNAQWFVPLSANNKLVLMARAQFGYLGSYNKNKPSPFEGFQMGGDGLSGYSLYGVETIGLRGYKTNALTPMADYGVYARIFSKYTVEMRYPLVRTGGTLVYALAFGEAGNAFTSLESFKPFSLYRSAGIGLRVYLPYMGMLGIDWGYGFDKTTDSNGKAAGSRFSFSLGQTF</sequence>
<dbReference type="GO" id="GO:0019867">
    <property type="term" value="C:outer membrane"/>
    <property type="evidence" value="ECO:0007669"/>
    <property type="project" value="InterPro"/>
</dbReference>
<keyword evidence="11" id="KW-1185">Reference proteome</keyword>
<keyword evidence="6" id="KW-0472">Membrane</keyword>
<proteinExistence type="predicted"/>
<dbReference type="AlphaFoldDB" id="A0A379MSH0"/>
<keyword evidence="7" id="KW-0998">Cell outer membrane</keyword>
<feature type="chain" id="PRO_5016805773" evidence="8">
    <location>
        <begin position="25"/>
        <end position="865"/>
    </location>
</feature>
<dbReference type="GO" id="GO:0071709">
    <property type="term" value="P:membrane assembly"/>
    <property type="evidence" value="ECO:0007669"/>
    <property type="project" value="InterPro"/>
</dbReference>
<evidence type="ECO:0000256" key="7">
    <source>
        <dbReference type="ARBA" id="ARBA00023237"/>
    </source>
</evidence>
<dbReference type="EMBL" id="UGVL01000001">
    <property type="protein sequence ID" value="SUE34684.1"/>
    <property type="molecule type" value="Genomic_DNA"/>
</dbReference>
<dbReference type="Pfam" id="PF01103">
    <property type="entry name" value="Omp85"/>
    <property type="match status" value="1"/>
</dbReference>
<dbReference type="PIRSF" id="PIRSF006076">
    <property type="entry name" value="OM_assembly_OMP85"/>
    <property type="match status" value="1"/>
</dbReference>
<protein>
    <submittedName>
        <fullName evidence="10">Outer membrane protein omp85</fullName>
    </submittedName>
</protein>
<dbReference type="InterPro" id="IPR010827">
    <property type="entry name" value="BamA/TamA_POTRA"/>
</dbReference>
<dbReference type="PANTHER" id="PTHR12815">
    <property type="entry name" value="SORTING AND ASSEMBLY MACHINERY SAMM50 PROTEIN FAMILY MEMBER"/>
    <property type="match status" value="1"/>
</dbReference>
<keyword evidence="3" id="KW-0812">Transmembrane</keyword>
<dbReference type="Pfam" id="PF07244">
    <property type="entry name" value="POTRA"/>
    <property type="match status" value="3"/>
</dbReference>
<keyword evidence="4 8" id="KW-0732">Signal</keyword>
<feature type="domain" description="POTRA" evidence="9">
    <location>
        <begin position="405"/>
        <end position="480"/>
    </location>
</feature>
<reference evidence="10 11" key="1">
    <citation type="submission" date="2018-06" db="EMBL/GenBank/DDBJ databases">
        <authorList>
            <consortium name="Pathogen Informatics"/>
            <person name="Doyle S."/>
        </authorList>
    </citation>
    <scope>NUCLEOTIDE SEQUENCE [LARGE SCALE GENOMIC DNA]</scope>
    <source>
        <strain evidence="10 11">NCTC11190</strain>
    </source>
</reference>
<evidence type="ECO:0000256" key="8">
    <source>
        <dbReference type="SAM" id="SignalP"/>
    </source>
</evidence>
<organism evidence="10 11">
    <name type="scientific">Rikenella microfusus</name>
    <dbReference type="NCBI Taxonomy" id="28139"/>
    <lineage>
        <taxon>Bacteria</taxon>
        <taxon>Pseudomonadati</taxon>
        <taxon>Bacteroidota</taxon>
        <taxon>Bacteroidia</taxon>
        <taxon>Bacteroidales</taxon>
        <taxon>Rikenellaceae</taxon>
        <taxon>Rikenella</taxon>
    </lineage>
</organism>
<evidence type="ECO:0000256" key="6">
    <source>
        <dbReference type="ARBA" id="ARBA00023136"/>
    </source>
</evidence>
<dbReference type="PANTHER" id="PTHR12815:SF47">
    <property type="entry name" value="TRANSLOCATION AND ASSEMBLY MODULE SUBUNIT TAMA"/>
    <property type="match status" value="1"/>
</dbReference>
<evidence type="ECO:0000313" key="11">
    <source>
        <dbReference type="Proteomes" id="UP000255233"/>
    </source>
</evidence>
<gene>
    <name evidence="10" type="ORF">NCTC11190_01917</name>
</gene>
<dbReference type="PROSITE" id="PS51779">
    <property type="entry name" value="POTRA"/>
    <property type="match status" value="1"/>
</dbReference>
<evidence type="ECO:0000313" key="10">
    <source>
        <dbReference type="EMBL" id="SUE34684.1"/>
    </source>
</evidence>
<dbReference type="Proteomes" id="UP000255233">
    <property type="component" value="Unassembled WGS sequence"/>
</dbReference>
<accession>A0A379MSH0</accession>
<dbReference type="InterPro" id="IPR023707">
    <property type="entry name" value="OM_assembly_BamA"/>
</dbReference>
<evidence type="ECO:0000259" key="9">
    <source>
        <dbReference type="PROSITE" id="PS51779"/>
    </source>
</evidence>
<dbReference type="STRING" id="880526.GCA_000427365_01901"/>
<feature type="signal peptide" evidence="8">
    <location>
        <begin position="1"/>
        <end position="24"/>
    </location>
</feature>
<dbReference type="InterPro" id="IPR034746">
    <property type="entry name" value="POTRA"/>
</dbReference>
<comment type="subcellular location">
    <subcellularLocation>
        <location evidence="1">Membrane</location>
    </subcellularLocation>
</comment>
<evidence type="ECO:0000256" key="2">
    <source>
        <dbReference type="ARBA" id="ARBA00022452"/>
    </source>
</evidence>
<dbReference type="Gene3D" id="3.10.20.310">
    <property type="entry name" value="membrane protein fhac"/>
    <property type="match status" value="4"/>
</dbReference>
<evidence type="ECO:0000256" key="4">
    <source>
        <dbReference type="ARBA" id="ARBA00022729"/>
    </source>
</evidence>
<evidence type="ECO:0000256" key="1">
    <source>
        <dbReference type="ARBA" id="ARBA00004370"/>
    </source>
</evidence>
<keyword evidence="5" id="KW-0677">Repeat</keyword>
<keyword evidence="2" id="KW-1134">Transmembrane beta strand</keyword>
<dbReference type="InterPro" id="IPR000184">
    <property type="entry name" value="Bac_surfAg_D15"/>
</dbReference>
<dbReference type="RefSeq" id="WP_051214497.1">
    <property type="nucleotide sequence ID" value="NZ_CALVFX010000001.1"/>
</dbReference>